<gene>
    <name evidence="2" type="ORF">HIR71_05920</name>
</gene>
<dbReference type="GO" id="GO:0006950">
    <property type="term" value="P:response to stress"/>
    <property type="evidence" value="ECO:0007669"/>
    <property type="project" value="TreeGrafter"/>
</dbReference>
<feature type="domain" description="HTH marR-type" evidence="1">
    <location>
        <begin position="10"/>
        <end position="140"/>
    </location>
</feature>
<reference evidence="2 3" key="1">
    <citation type="submission" date="2020-04" db="EMBL/GenBank/DDBJ databases">
        <title>Sequencing and Assembly of C. fimi.</title>
        <authorList>
            <person name="Ramsey A.R."/>
        </authorList>
    </citation>
    <scope>NUCLEOTIDE SEQUENCE [LARGE SCALE GENOMIC DNA]</scope>
    <source>
        <strain evidence="2 3">SB</strain>
    </source>
</reference>
<dbReference type="RefSeq" id="WP_169324128.1">
    <property type="nucleotide sequence ID" value="NZ_JABCJJ010000006.1"/>
</dbReference>
<dbReference type="InterPro" id="IPR036388">
    <property type="entry name" value="WH-like_DNA-bd_sf"/>
</dbReference>
<accession>A0A7Y0LXL7</accession>
<evidence type="ECO:0000313" key="3">
    <source>
        <dbReference type="Proteomes" id="UP000562124"/>
    </source>
</evidence>
<dbReference type="Proteomes" id="UP000562124">
    <property type="component" value="Unassembled WGS sequence"/>
</dbReference>
<evidence type="ECO:0000313" key="2">
    <source>
        <dbReference type="EMBL" id="NMR19761.1"/>
    </source>
</evidence>
<dbReference type="SUPFAM" id="SSF46785">
    <property type="entry name" value="Winged helix' DNA-binding domain"/>
    <property type="match status" value="1"/>
</dbReference>
<dbReference type="PROSITE" id="PS50995">
    <property type="entry name" value="HTH_MARR_2"/>
    <property type="match status" value="1"/>
</dbReference>
<dbReference type="InterPro" id="IPR039422">
    <property type="entry name" value="MarR/SlyA-like"/>
</dbReference>
<dbReference type="InterPro" id="IPR036390">
    <property type="entry name" value="WH_DNA-bd_sf"/>
</dbReference>
<dbReference type="Gene3D" id="1.10.10.10">
    <property type="entry name" value="Winged helix-like DNA-binding domain superfamily/Winged helix DNA-binding domain"/>
    <property type="match status" value="1"/>
</dbReference>
<dbReference type="PANTHER" id="PTHR33164">
    <property type="entry name" value="TRANSCRIPTIONAL REGULATOR, MARR FAMILY"/>
    <property type="match status" value="1"/>
</dbReference>
<dbReference type="GO" id="GO:0003700">
    <property type="term" value="F:DNA-binding transcription factor activity"/>
    <property type="evidence" value="ECO:0007669"/>
    <property type="project" value="InterPro"/>
</dbReference>
<dbReference type="Pfam" id="PF12802">
    <property type="entry name" value="MarR_2"/>
    <property type="match status" value="1"/>
</dbReference>
<keyword evidence="3" id="KW-1185">Reference proteome</keyword>
<comment type="caution">
    <text evidence="2">The sequence shown here is derived from an EMBL/GenBank/DDBJ whole genome shotgun (WGS) entry which is preliminary data.</text>
</comment>
<dbReference type="PANTHER" id="PTHR33164:SF57">
    <property type="entry name" value="MARR-FAMILY TRANSCRIPTIONAL REGULATOR"/>
    <property type="match status" value="1"/>
</dbReference>
<dbReference type="AlphaFoldDB" id="A0A7Y0LXL7"/>
<proteinExistence type="predicted"/>
<name>A0A7Y0LXL7_CELFI</name>
<dbReference type="EMBL" id="JABCJJ010000006">
    <property type="protein sequence ID" value="NMR19761.1"/>
    <property type="molecule type" value="Genomic_DNA"/>
</dbReference>
<dbReference type="SMART" id="SM00347">
    <property type="entry name" value="HTH_MARR"/>
    <property type="match status" value="1"/>
</dbReference>
<organism evidence="2 3">
    <name type="scientific">Cellulomonas fimi</name>
    <dbReference type="NCBI Taxonomy" id="1708"/>
    <lineage>
        <taxon>Bacteria</taxon>
        <taxon>Bacillati</taxon>
        <taxon>Actinomycetota</taxon>
        <taxon>Actinomycetes</taxon>
        <taxon>Micrococcales</taxon>
        <taxon>Cellulomonadaceae</taxon>
        <taxon>Cellulomonas</taxon>
    </lineage>
</organism>
<evidence type="ECO:0000259" key="1">
    <source>
        <dbReference type="PROSITE" id="PS50995"/>
    </source>
</evidence>
<sequence length="149" mass="16165">MAGDPFSLVERELGLLLRRARASSAAMAARVHPDLDAAAYPLLVHVSRAPGVRSSDLAAHFGVGRATISRQVRRLEELGLLARRADAADSRAQRLELTPDAERRVTTAQDARRAWLRAALEEWPPDDVAVLAGSIGRLNAALDRATNRT</sequence>
<dbReference type="InterPro" id="IPR000835">
    <property type="entry name" value="HTH_MarR-typ"/>
</dbReference>
<protein>
    <submittedName>
        <fullName evidence="2">Winged helix-turn-helix transcriptional regulator</fullName>
    </submittedName>
</protein>